<sequence length="147" mass="16373">TILFDISLLTSFPHKKLVDLILSTWHQKSWTYHMQFAVTADYHFPVQKLLCLIVRMSIQTKSYTGTLSAFTRLPVALPGSVWAPVELWCRTGAVPVVHSATPVVVGPSPPVVPGRLRVIPVEHRFIPVWPRFIPVDARSRTGAPPAS</sequence>
<protein>
    <submittedName>
        <fullName evidence="1">Uncharacterized protein</fullName>
    </submittedName>
</protein>
<dbReference type="Proteomes" id="UP000828390">
    <property type="component" value="Unassembled WGS sequence"/>
</dbReference>
<reference evidence="1" key="1">
    <citation type="journal article" date="2019" name="bioRxiv">
        <title>The Genome of the Zebra Mussel, Dreissena polymorpha: A Resource for Invasive Species Research.</title>
        <authorList>
            <person name="McCartney M.A."/>
            <person name="Auch B."/>
            <person name="Kono T."/>
            <person name="Mallez S."/>
            <person name="Zhang Y."/>
            <person name="Obille A."/>
            <person name="Becker A."/>
            <person name="Abrahante J.E."/>
            <person name="Garbe J."/>
            <person name="Badalamenti J.P."/>
            <person name="Herman A."/>
            <person name="Mangelson H."/>
            <person name="Liachko I."/>
            <person name="Sullivan S."/>
            <person name="Sone E.D."/>
            <person name="Koren S."/>
            <person name="Silverstein K.A.T."/>
            <person name="Beckman K.B."/>
            <person name="Gohl D.M."/>
        </authorList>
    </citation>
    <scope>NUCLEOTIDE SEQUENCE</scope>
    <source>
        <strain evidence="1">Duluth1</strain>
        <tissue evidence="1">Whole animal</tissue>
    </source>
</reference>
<evidence type="ECO:0000313" key="2">
    <source>
        <dbReference type="Proteomes" id="UP000828390"/>
    </source>
</evidence>
<dbReference type="EMBL" id="JAIWYP010000001">
    <property type="protein sequence ID" value="KAH3883025.1"/>
    <property type="molecule type" value="Genomic_DNA"/>
</dbReference>
<dbReference type="AlphaFoldDB" id="A0A9D4MTF7"/>
<name>A0A9D4MTF7_DREPO</name>
<feature type="non-terminal residue" evidence="1">
    <location>
        <position position="1"/>
    </location>
</feature>
<evidence type="ECO:0000313" key="1">
    <source>
        <dbReference type="EMBL" id="KAH3883025.1"/>
    </source>
</evidence>
<reference evidence="1" key="2">
    <citation type="submission" date="2020-11" db="EMBL/GenBank/DDBJ databases">
        <authorList>
            <person name="McCartney M.A."/>
            <person name="Auch B."/>
            <person name="Kono T."/>
            <person name="Mallez S."/>
            <person name="Becker A."/>
            <person name="Gohl D.M."/>
            <person name="Silverstein K.A.T."/>
            <person name="Koren S."/>
            <person name="Bechman K.B."/>
            <person name="Herman A."/>
            <person name="Abrahante J.E."/>
            <person name="Garbe J."/>
        </authorList>
    </citation>
    <scope>NUCLEOTIDE SEQUENCE</scope>
    <source>
        <strain evidence="1">Duluth1</strain>
        <tissue evidence="1">Whole animal</tissue>
    </source>
</reference>
<proteinExistence type="predicted"/>
<accession>A0A9D4MTF7</accession>
<comment type="caution">
    <text evidence="1">The sequence shown here is derived from an EMBL/GenBank/DDBJ whole genome shotgun (WGS) entry which is preliminary data.</text>
</comment>
<gene>
    <name evidence="1" type="ORF">DPMN_006973</name>
</gene>
<organism evidence="1 2">
    <name type="scientific">Dreissena polymorpha</name>
    <name type="common">Zebra mussel</name>
    <name type="synonym">Mytilus polymorpha</name>
    <dbReference type="NCBI Taxonomy" id="45954"/>
    <lineage>
        <taxon>Eukaryota</taxon>
        <taxon>Metazoa</taxon>
        <taxon>Spiralia</taxon>
        <taxon>Lophotrochozoa</taxon>
        <taxon>Mollusca</taxon>
        <taxon>Bivalvia</taxon>
        <taxon>Autobranchia</taxon>
        <taxon>Heteroconchia</taxon>
        <taxon>Euheterodonta</taxon>
        <taxon>Imparidentia</taxon>
        <taxon>Neoheterodontei</taxon>
        <taxon>Myida</taxon>
        <taxon>Dreissenoidea</taxon>
        <taxon>Dreissenidae</taxon>
        <taxon>Dreissena</taxon>
    </lineage>
</organism>
<keyword evidence="2" id="KW-1185">Reference proteome</keyword>